<evidence type="ECO:0000256" key="5">
    <source>
        <dbReference type="SAM" id="SignalP"/>
    </source>
</evidence>
<dbReference type="Gene3D" id="3.40.50.10140">
    <property type="entry name" value="Toll/interleukin-1 receptor homology (TIR) domain"/>
    <property type="match status" value="1"/>
</dbReference>
<evidence type="ECO:0000313" key="8">
    <source>
        <dbReference type="Proteomes" id="UP000007110"/>
    </source>
</evidence>
<dbReference type="Proteomes" id="UP000007110">
    <property type="component" value="Unassembled WGS sequence"/>
</dbReference>
<reference evidence="8" key="1">
    <citation type="submission" date="2015-02" db="EMBL/GenBank/DDBJ databases">
        <title>Genome sequencing for Strongylocentrotus purpuratus.</title>
        <authorList>
            <person name="Murali S."/>
            <person name="Liu Y."/>
            <person name="Vee V."/>
            <person name="English A."/>
            <person name="Wang M."/>
            <person name="Skinner E."/>
            <person name="Han Y."/>
            <person name="Muzny D.M."/>
            <person name="Worley K.C."/>
            <person name="Gibbs R.A."/>
        </authorList>
    </citation>
    <scope>NUCLEOTIDE SEQUENCE</scope>
</reference>
<name>A0A7M7NLU9_STRPU</name>
<organism evidence="7 8">
    <name type="scientific">Strongylocentrotus purpuratus</name>
    <name type="common">Purple sea urchin</name>
    <dbReference type="NCBI Taxonomy" id="7668"/>
    <lineage>
        <taxon>Eukaryota</taxon>
        <taxon>Metazoa</taxon>
        <taxon>Echinodermata</taxon>
        <taxon>Eleutherozoa</taxon>
        <taxon>Echinozoa</taxon>
        <taxon>Echinoidea</taxon>
        <taxon>Euechinoidea</taxon>
        <taxon>Echinacea</taxon>
        <taxon>Camarodonta</taxon>
        <taxon>Echinidea</taxon>
        <taxon>Strongylocentrotidae</taxon>
        <taxon>Strongylocentrotus</taxon>
    </lineage>
</organism>
<keyword evidence="8" id="KW-1185">Reference proteome</keyword>
<keyword evidence="1" id="KW-1015">Disulfide bond</keyword>
<feature type="compositionally biased region" description="Low complexity" evidence="4">
    <location>
        <begin position="563"/>
        <end position="597"/>
    </location>
</feature>
<evidence type="ECO:0000256" key="2">
    <source>
        <dbReference type="ARBA" id="ARBA00023180"/>
    </source>
</evidence>
<dbReference type="AlphaFoldDB" id="A0A7M7NLU9"/>
<evidence type="ECO:0000256" key="3">
    <source>
        <dbReference type="ARBA" id="ARBA00023319"/>
    </source>
</evidence>
<evidence type="ECO:0000259" key="6">
    <source>
        <dbReference type="PROSITE" id="PS50835"/>
    </source>
</evidence>
<reference evidence="7" key="2">
    <citation type="submission" date="2021-01" db="UniProtKB">
        <authorList>
            <consortium name="EnsemblMetazoa"/>
        </authorList>
    </citation>
    <scope>IDENTIFICATION</scope>
</reference>
<dbReference type="InterPro" id="IPR015621">
    <property type="entry name" value="IL-1_rcpt_fam"/>
</dbReference>
<dbReference type="Pfam" id="PF07679">
    <property type="entry name" value="I-set"/>
    <property type="match status" value="1"/>
</dbReference>
<feature type="region of interest" description="Disordered" evidence="4">
    <location>
        <begin position="533"/>
        <end position="615"/>
    </location>
</feature>
<evidence type="ECO:0000313" key="7">
    <source>
        <dbReference type="EnsemblMetazoa" id="XP_030838204"/>
    </source>
</evidence>
<keyword evidence="3" id="KW-0393">Immunoglobulin domain</keyword>
<dbReference type="RefSeq" id="XP_030838204.1">
    <property type="nucleotide sequence ID" value="XM_030982344.1"/>
</dbReference>
<dbReference type="CDD" id="cd00096">
    <property type="entry name" value="Ig"/>
    <property type="match status" value="1"/>
</dbReference>
<accession>A0A7M7NLU9</accession>
<feature type="domain" description="Ig-like" evidence="6">
    <location>
        <begin position="37"/>
        <end position="137"/>
    </location>
</feature>
<dbReference type="InterPro" id="IPR003599">
    <property type="entry name" value="Ig_sub"/>
</dbReference>
<dbReference type="InterPro" id="IPR013783">
    <property type="entry name" value="Ig-like_fold"/>
</dbReference>
<keyword evidence="2" id="KW-0325">Glycoprotein</keyword>
<dbReference type="InterPro" id="IPR013098">
    <property type="entry name" value="Ig_I-set"/>
</dbReference>
<dbReference type="SUPFAM" id="SSF48726">
    <property type="entry name" value="Immunoglobulin"/>
    <property type="match status" value="1"/>
</dbReference>
<dbReference type="Gene3D" id="2.60.40.10">
    <property type="entry name" value="Immunoglobulins"/>
    <property type="match status" value="1"/>
</dbReference>
<dbReference type="EnsemblMetazoa" id="XM_030982344">
    <property type="protein sequence ID" value="XP_030838204"/>
    <property type="gene ID" value="LOC752978"/>
</dbReference>
<dbReference type="InterPro" id="IPR036179">
    <property type="entry name" value="Ig-like_dom_sf"/>
</dbReference>
<dbReference type="PROSITE" id="PS50835">
    <property type="entry name" value="IG_LIKE"/>
    <property type="match status" value="1"/>
</dbReference>
<dbReference type="InterPro" id="IPR007110">
    <property type="entry name" value="Ig-like_dom"/>
</dbReference>
<evidence type="ECO:0000256" key="4">
    <source>
        <dbReference type="SAM" id="MobiDB-lite"/>
    </source>
</evidence>
<sequence length="650" mass="72417">MNDNMRDLEVMRRLVFLMISVWSVLGVQTMAGATVCPKDLDSNELSFLDKTASDVYSTECQYRVLQCMSVNFCSIQWFFNGIPYDSWSLGNNSDTKFKLEDSNQTLKFLSADVDSEGTYTCVVSNGVRNINRSINLRIQEKIWLNKPIPLESSSGVCKDQMAVLGGNASFFCQFKYRNPGAFLQKSWRKLNQTYGGFQLVDFYYIPGTEFTHGYRKEDENVILTQKNCPEKPFKILSTWLNITNVTEEALGRYQVHCKISGFLTKVNLTLSLATTEEHVVKVTDTTSVVVVVATLTILLSLVVLSWKRYGTDVKLWNHDHRATLETEVESEEIVEALTKSRRCIVLLSADFYRHSSTSSSQSTSGRIETTAAQLTSSSSSLSSPSSPSFSVNNFSGNEWHLFELHHALDTMHPNVIPLLYRDSGPTSLSNTDSNAKLIDHVLKDVTCLKWKQKGETRLDDWAMKRLRLRLPPRRQSSNLPIEQSSYITMPVMSAATPSNISSSISLTSPSLLTTERPYAVDSSLQHLTALSCPESSRSGGLVVGKASGSSRQNRPSTQSSEISYMSTTTSPPLSPTAPMSLSSSYGSSTSSSLFSPSHPVHANEPDNLNSFQEYQPNSNTFNSSLSIFQFFLRPKKGPHLIDNESNPGYI</sequence>
<dbReference type="GeneID" id="752978"/>
<evidence type="ECO:0000256" key="1">
    <source>
        <dbReference type="ARBA" id="ARBA00023157"/>
    </source>
</evidence>
<keyword evidence="5" id="KW-0732">Signal</keyword>
<protein>
    <recommendedName>
        <fullName evidence="6">Ig-like domain-containing protein</fullName>
    </recommendedName>
</protein>
<feature type="compositionally biased region" description="Polar residues" evidence="4">
    <location>
        <begin position="547"/>
        <end position="562"/>
    </location>
</feature>
<feature type="compositionally biased region" description="Polar residues" evidence="4">
    <location>
        <begin position="606"/>
        <end position="615"/>
    </location>
</feature>
<dbReference type="PANTHER" id="PTHR11890:SF19">
    <property type="entry name" value="SINGLE IG IL-1-RELATED RECEPTOR"/>
    <property type="match status" value="1"/>
</dbReference>
<feature type="signal peptide" evidence="5">
    <location>
        <begin position="1"/>
        <end position="26"/>
    </location>
</feature>
<feature type="chain" id="PRO_5029698030" description="Ig-like domain-containing protein" evidence="5">
    <location>
        <begin position="27"/>
        <end position="650"/>
    </location>
</feature>
<dbReference type="PANTHER" id="PTHR11890">
    <property type="entry name" value="INTERLEUKIN-1 RECEPTOR FAMILY MEMBER"/>
    <property type="match status" value="1"/>
</dbReference>
<dbReference type="SMART" id="SM00409">
    <property type="entry name" value="IG"/>
    <property type="match status" value="2"/>
</dbReference>
<dbReference type="InterPro" id="IPR035897">
    <property type="entry name" value="Toll_tir_struct_dom_sf"/>
</dbReference>
<proteinExistence type="predicted"/>